<evidence type="ECO:0000256" key="1">
    <source>
        <dbReference type="SAM" id="MobiDB-lite"/>
    </source>
</evidence>
<feature type="compositionally biased region" description="Basic and acidic residues" evidence="1">
    <location>
        <begin position="1"/>
        <end position="17"/>
    </location>
</feature>
<accession>A0A310SYM7</accession>
<protein>
    <submittedName>
        <fullName evidence="2">Uncharacterized protein</fullName>
    </submittedName>
</protein>
<evidence type="ECO:0000313" key="2">
    <source>
        <dbReference type="EMBL" id="OAD62844.1"/>
    </source>
</evidence>
<dbReference type="EMBL" id="KQ759796">
    <property type="protein sequence ID" value="OAD62844.1"/>
    <property type="molecule type" value="Genomic_DNA"/>
</dbReference>
<dbReference type="Proteomes" id="UP000250275">
    <property type="component" value="Unassembled WGS sequence"/>
</dbReference>
<reference evidence="2 3" key="1">
    <citation type="submission" date="2015-07" db="EMBL/GenBank/DDBJ databases">
        <title>The genome of Eufriesea mexicana.</title>
        <authorList>
            <person name="Pan H."/>
            <person name="Kapheim K."/>
        </authorList>
    </citation>
    <scope>NUCLEOTIDE SEQUENCE [LARGE SCALE GENOMIC DNA]</scope>
    <source>
        <strain evidence="2">0111107269</strain>
        <tissue evidence="2">Whole body</tissue>
    </source>
</reference>
<dbReference type="AlphaFoldDB" id="A0A310SYM7"/>
<proteinExistence type="predicted"/>
<sequence>MITKDGGKMMERREESKGGNTEAKTYCEICISQSSSNKQAIKSNPMPGFNDLTLYHPPHPPSPPLFTPLRRPETSNRIKPITRTRSHRSSYPVTRQQLCTPRHRRNKEWKQRLRLRLYAHVWGDHVTLAPPLIEPAARRDRRVAAGVPNTAWYHNTGVKQNTPWSNETGAARSQRRGLSVGKSLSEGTGDSPRYDHLGKEILGMDRGSNTRECHRSADFRARTDRTRRAFDSGMDDETGREALNGLKIEGDYELAKRIREQTRTF</sequence>
<keyword evidence="3" id="KW-1185">Reference proteome</keyword>
<feature type="region of interest" description="Disordered" evidence="1">
    <location>
        <begin position="154"/>
        <end position="196"/>
    </location>
</feature>
<organism evidence="2 3">
    <name type="scientific">Eufriesea mexicana</name>
    <dbReference type="NCBI Taxonomy" id="516756"/>
    <lineage>
        <taxon>Eukaryota</taxon>
        <taxon>Metazoa</taxon>
        <taxon>Ecdysozoa</taxon>
        <taxon>Arthropoda</taxon>
        <taxon>Hexapoda</taxon>
        <taxon>Insecta</taxon>
        <taxon>Pterygota</taxon>
        <taxon>Neoptera</taxon>
        <taxon>Endopterygota</taxon>
        <taxon>Hymenoptera</taxon>
        <taxon>Apocrita</taxon>
        <taxon>Aculeata</taxon>
        <taxon>Apoidea</taxon>
        <taxon>Anthophila</taxon>
        <taxon>Apidae</taxon>
        <taxon>Eufriesea</taxon>
    </lineage>
</organism>
<evidence type="ECO:0000313" key="3">
    <source>
        <dbReference type="Proteomes" id="UP000250275"/>
    </source>
</evidence>
<feature type="compositionally biased region" description="Polar residues" evidence="1">
    <location>
        <begin position="157"/>
        <end position="168"/>
    </location>
</feature>
<name>A0A310SYM7_9HYME</name>
<feature type="region of interest" description="Disordered" evidence="1">
    <location>
        <begin position="1"/>
        <end position="21"/>
    </location>
</feature>
<gene>
    <name evidence="2" type="ORF">WN48_07094</name>
</gene>